<feature type="domain" description="Ig-like" evidence="2">
    <location>
        <begin position="245"/>
        <end position="327"/>
    </location>
</feature>
<evidence type="ECO:0000259" key="2">
    <source>
        <dbReference type="PROSITE" id="PS50835"/>
    </source>
</evidence>
<dbReference type="GO" id="GO:0070593">
    <property type="term" value="P:dendrite self-avoidance"/>
    <property type="evidence" value="ECO:0007669"/>
    <property type="project" value="TreeGrafter"/>
</dbReference>
<sequence>GRVLPVNHRQTVHPNGTLTVENVQQRADQGTYTCQAQNRQGLSDKGSVEITVMEPPSIYPFSIESGVRLGERLGLQCIVTKGDSPLTIQWLKDEDSVERLELPSVTVRSLGEFSSTLLIEQLSTEHGGRYTCQASNRAATASHSVVLAVNVPPEITPFHFPKLAEGARVQVSCTVHQGDFPLNLTWLKNWEPLPSHIRITPFDAYSSIVAMNKVRRDDSGNYTCVASNPARVTTHTAHLIVSVPPEWLIEPKDTSVVAGQTVALHCQADGLPSPTVIWRKGHGKLASQFDELEGPLKNGTLLILDVKEEDEGYYMCEANNGIGASLSAVVFLTVNALPRFVLSMRRETVRRGETATFLCEAEGDMPMQIVWRHNGARISHGSNRRNYFLNCHL</sequence>
<keyword evidence="1" id="KW-0393">Immunoglobulin domain</keyword>
<dbReference type="FunFam" id="2.60.40.10:FF:000104">
    <property type="entry name" value="Down syndrome cell adhesion molecule b"/>
    <property type="match status" value="1"/>
</dbReference>
<dbReference type="PANTHER" id="PTHR10075">
    <property type="entry name" value="BASIGIN RELATED"/>
    <property type="match status" value="1"/>
</dbReference>
<evidence type="ECO:0000256" key="1">
    <source>
        <dbReference type="ARBA" id="ARBA00023319"/>
    </source>
</evidence>
<dbReference type="PANTHER" id="PTHR10075:SF100">
    <property type="entry name" value="FASCICLIN-2"/>
    <property type="match status" value="1"/>
</dbReference>
<dbReference type="SMART" id="SM00409">
    <property type="entry name" value="IG"/>
    <property type="match status" value="4"/>
</dbReference>
<comment type="caution">
    <text evidence="3">The sequence shown here is derived from an EMBL/GenBank/DDBJ whole genome shotgun (WGS) entry which is preliminary data.</text>
</comment>
<dbReference type="Pfam" id="PF13927">
    <property type="entry name" value="Ig_3"/>
    <property type="match status" value="3"/>
</dbReference>
<dbReference type="GO" id="GO:0098632">
    <property type="term" value="F:cell-cell adhesion mediator activity"/>
    <property type="evidence" value="ECO:0007669"/>
    <property type="project" value="TreeGrafter"/>
</dbReference>
<protein>
    <recommendedName>
        <fullName evidence="2">Ig-like domain-containing protein</fullName>
    </recommendedName>
</protein>
<reference evidence="3" key="2">
    <citation type="submission" date="2023-05" db="EMBL/GenBank/DDBJ databases">
        <authorList>
            <person name="Fouks B."/>
        </authorList>
    </citation>
    <scope>NUCLEOTIDE SEQUENCE</scope>
    <source>
        <strain evidence="3">Stay&amp;Tobe</strain>
        <tissue evidence="3">Testes</tissue>
    </source>
</reference>
<keyword evidence="4" id="KW-1185">Reference proteome</keyword>
<feature type="domain" description="Ig-like" evidence="2">
    <location>
        <begin position="153"/>
        <end position="242"/>
    </location>
</feature>
<dbReference type="SMART" id="SM00408">
    <property type="entry name" value="IGc2"/>
    <property type="match status" value="3"/>
</dbReference>
<evidence type="ECO:0000313" key="4">
    <source>
        <dbReference type="Proteomes" id="UP001233999"/>
    </source>
</evidence>
<reference evidence="3" key="1">
    <citation type="journal article" date="2023" name="IScience">
        <title>Live-bearing cockroach genome reveals convergent evolutionary mechanisms linked to viviparity in insects and beyond.</title>
        <authorList>
            <person name="Fouks B."/>
            <person name="Harrison M.C."/>
            <person name="Mikhailova A.A."/>
            <person name="Marchal E."/>
            <person name="English S."/>
            <person name="Carruthers M."/>
            <person name="Jennings E.C."/>
            <person name="Chiamaka E.L."/>
            <person name="Frigard R.A."/>
            <person name="Pippel M."/>
            <person name="Attardo G.M."/>
            <person name="Benoit J.B."/>
            <person name="Bornberg-Bauer E."/>
            <person name="Tobe S.S."/>
        </authorList>
    </citation>
    <scope>NUCLEOTIDE SEQUENCE</scope>
    <source>
        <strain evidence="3">Stay&amp;Tobe</strain>
    </source>
</reference>
<proteinExistence type="predicted"/>
<dbReference type="AlphaFoldDB" id="A0AAD8EB91"/>
<dbReference type="Pfam" id="PF07679">
    <property type="entry name" value="I-set"/>
    <property type="match status" value="1"/>
</dbReference>
<dbReference type="Proteomes" id="UP001233999">
    <property type="component" value="Unassembled WGS sequence"/>
</dbReference>
<dbReference type="InterPro" id="IPR003598">
    <property type="entry name" value="Ig_sub2"/>
</dbReference>
<feature type="domain" description="Ig-like" evidence="2">
    <location>
        <begin position="56"/>
        <end position="148"/>
    </location>
</feature>
<dbReference type="EMBL" id="JASPKZ010007548">
    <property type="protein sequence ID" value="KAJ9583676.1"/>
    <property type="molecule type" value="Genomic_DNA"/>
</dbReference>
<organism evidence="3 4">
    <name type="scientific">Diploptera punctata</name>
    <name type="common">Pacific beetle cockroach</name>
    <dbReference type="NCBI Taxonomy" id="6984"/>
    <lineage>
        <taxon>Eukaryota</taxon>
        <taxon>Metazoa</taxon>
        <taxon>Ecdysozoa</taxon>
        <taxon>Arthropoda</taxon>
        <taxon>Hexapoda</taxon>
        <taxon>Insecta</taxon>
        <taxon>Pterygota</taxon>
        <taxon>Neoptera</taxon>
        <taxon>Polyneoptera</taxon>
        <taxon>Dictyoptera</taxon>
        <taxon>Blattodea</taxon>
        <taxon>Blaberoidea</taxon>
        <taxon>Blaberidae</taxon>
        <taxon>Diplopterinae</taxon>
        <taxon>Diploptera</taxon>
    </lineage>
</organism>
<feature type="non-terminal residue" evidence="3">
    <location>
        <position position="1"/>
    </location>
</feature>
<evidence type="ECO:0000313" key="3">
    <source>
        <dbReference type="EMBL" id="KAJ9583676.1"/>
    </source>
</evidence>
<dbReference type="GO" id="GO:0007156">
    <property type="term" value="P:homophilic cell adhesion via plasma membrane adhesion molecules"/>
    <property type="evidence" value="ECO:0007669"/>
    <property type="project" value="TreeGrafter"/>
</dbReference>
<dbReference type="InterPro" id="IPR003599">
    <property type="entry name" value="Ig_sub"/>
</dbReference>
<dbReference type="InterPro" id="IPR036179">
    <property type="entry name" value="Ig-like_dom_sf"/>
</dbReference>
<feature type="non-terminal residue" evidence="3">
    <location>
        <position position="393"/>
    </location>
</feature>
<feature type="domain" description="Ig-like" evidence="2">
    <location>
        <begin position="1"/>
        <end position="51"/>
    </location>
</feature>
<dbReference type="GO" id="GO:0005886">
    <property type="term" value="C:plasma membrane"/>
    <property type="evidence" value="ECO:0007669"/>
    <property type="project" value="TreeGrafter"/>
</dbReference>
<dbReference type="PROSITE" id="PS50835">
    <property type="entry name" value="IG_LIKE"/>
    <property type="match status" value="5"/>
</dbReference>
<gene>
    <name evidence="3" type="ORF">L9F63_021980</name>
</gene>
<dbReference type="GO" id="GO:0030424">
    <property type="term" value="C:axon"/>
    <property type="evidence" value="ECO:0007669"/>
    <property type="project" value="TreeGrafter"/>
</dbReference>
<dbReference type="InterPro" id="IPR013783">
    <property type="entry name" value="Ig-like_fold"/>
</dbReference>
<dbReference type="InterPro" id="IPR007110">
    <property type="entry name" value="Ig-like_dom"/>
</dbReference>
<feature type="domain" description="Ig-like" evidence="2">
    <location>
        <begin position="338"/>
        <end position="393"/>
    </location>
</feature>
<dbReference type="FunFam" id="2.60.40.10:FF:000333">
    <property type="entry name" value="Down syndrome cell adhesion molecule"/>
    <property type="match status" value="2"/>
</dbReference>
<accession>A0AAD8EB91</accession>
<dbReference type="InterPro" id="IPR013098">
    <property type="entry name" value="Ig_I-set"/>
</dbReference>
<dbReference type="GO" id="GO:0007411">
    <property type="term" value="P:axon guidance"/>
    <property type="evidence" value="ECO:0007669"/>
    <property type="project" value="TreeGrafter"/>
</dbReference>
<name>A0AAD8EB91_DIPPU</name>
<dbReference type="Gene3D" id="2.60.40.10">
    <property type="entry name" value="Immunoglobulins"/>
    <property type="match status" value="5"/>
</dbReference>
<dbReference type="SUPFAM" id="SSF48726">
    <property type="entry name" value="Immunoglobulin"/>
    <property type="match status" value="5"/>
</dbReference>